<evidence type="ECO:0000313" key="1">
    <source>
        <dbReference type="EMBL" id="KKW13128.1"/>
    </source>
</evidence>
<protein>
    <submittedName>
        <fullName evidence="1">Uncharacterized protein</fullName>
    </submittedName>
</protein>
<accession>A0A0G1W362</accession>
<comment type="caution">
    <text evidence="1">The sequence shown here is derived from an EMBL/GenBank/DDBJ whole genome shotgun (WGS) entry which is preliminary data.</text>
</comment>
<dbReference type="AlphaFoldDB" id="A0A0G1W362"/>
<proteinExistence type="predicted"/>
<organism evidence="1 2">
    <name type="scientific">Candidatus Gottesmanbacteria bacterium GW2011_GWB1_49_7</name>
    <dbReference type="NCBI Taxonomy" id="1618448"/>
    <lineage>
        <taxon>Bacteria</taxon>
        <taxon>Candidatus Gottesmaniibacteriota</taxon>
    </lineage>
</organism>
<name>A0A0G1W362_9BACT</name>
<evidence type="ECO:0000313" key="2">
    <source>
        <dbReference type="Proteomes" id="UP000034588"/>
    </source>
</evidence>
<gene>
    <name evidence="1" type="ORF">UY48_C0004G0003</name>
</gene>
<dbReference type="Proteomes" id="UP000034588">
    <property type="component" value="Unassembled WGS sequence"/>
</dbReference>
<reference evidence="1 2" key="1">
    <citation type="journal article" date="2015" name="Nature">
        <title>rRNA introns, odd ribosomes, and small enigmatic genomes across a large radiation of phyla.</title>
        <authorList>
            <person name="Brown C.T."/>
            <person name="Hug L.A."/>
            <person name="Thomas B.C."/>
            <person name="Sharon I."/>
            <person name="Castelle C.J."/>
            <person name="Singh A."/>
            <person name="Wilkins M.J."/>
            <person name="Williams K.H."/>
            <person name="Banfield J.F."/>
        </authorList>
    </citation>
    <scope>NUCLEOTIDE SEQUENCE [LARGE SCALE GENOMIC DNA]</scope>
</reference>
<dbReference type="EMBL" id="LCQD01000004">
    <property type="protein sequence ID" value="KKW13128.1"/>
    <property type="molecule type" value="Genomic_DNA"/>
</dbReference>
<sequence length="238" mass="26108">MNQGFGIDIFVEPGKYKITPRKLAQMPEITKEEIKEMHNAILMGMAGAIKRTTQNLMRSGGVTPPISGATAWSRMSRGYGTASAFESGALADALEVKRTGDEIMVGIPMQFGQYSGQRGGKLISLSNLAFLLHSRRNVYVSPKMAGWFKYAASAGILPPSFLHIRPGKVLRIPAFPFLEQGVKAFLSDKATVDSFSKMLNYGIINRLKQSIRGIKPRTIRYGRGEAHSLMQDLLKGGL</sequence>